<feature type="region of interest" description="Disordered" evidence="1">
    <location>
        <begin position="216"/>
        <end position="249"/>
    </location>
</feature>
<dbReference type="Pfam" id="PF14025">
    <property type="entry name" value="DUF4241"/>
    <property type="match status" value="1"/>
</dbReference>
<keyword evidence="3" id="KW-1185">Reference proteome</keyword>
<name>A0ABW5FMR2_9PSEU</name>
<organism evidence="2 3">
    <name type="scientific">Amycolatopsis pigmentata</name>
    <dbReference type="NCBI Taxonomy" id="450801"/>
    <lineage>
        <taxon>Bacteria</taxon>
        <taxon>Bacillati</taxon>
        <taxon>Actinomycetota</taxon>
        <taxon>Actinomycetes</taxon>
        <taxon>Pseudonocardiales</taxon>
        <taxon>Pseudonocardiaceae</taxon>
        <taxon>Amycolatopsis</taxon>
    </lineage>
</organism>
<protein>
    <submittedName>
        <fullName evidence="2">DUF4241 domain-containing protein</fullName>
    </submittedName>
</protein>
<dbReference type="RefSeq" id="WP_378261005.1">
    <property type="nucleotide sequence ID" value="NZ_JBHUKR010000004.1"/>
</dbReference>
<reference evidence="3" key="1">
    <citation type="journal article" date="2019" name="Int. J. Syst. Evol. Microbiol.">
        <title>The Global Catalogue of Microorganisms (GCM) 10K type strain sequencing project: providing services to taxonomists for standard genome sequencing and annotation.</title>
        <authorList>
            <consortium name="The Broad Institute Genomics Platform"/>
            <consortium name="The Broad Institute Genome Sequencing Center for Infectious Disease"/>
            <person name="Wu L."/>
            <person name="Ma J."/>
        </authorList>
    </citation>
    <scope>NUCLEOTIDE SEQUENCE [LARGE SCALE GENOMIC DNA]</scope>
    <source>
        <strain evidence="3">CGMCC 4.7645</strain>
    </source>
</reference>
<dbReference type="EMBL" id="JBHUKR010000004">
    <property type="protein sequence ID" value="MFD2415316.1"/>
    <property type="molecule type" value="Genomic_DNA"/>
</dbReference>
<evidence type="ECO:0000313" key="2">
    <source>
        <dbReference type="EMBL" id="MFD2415316.1"/>
    </source>
</evidence>
<evidence type="ECO:0000256" key="1">
    <source>
        <dbReference type="SAM" id="MobiDB-lite"/>
    </source>
</evidence>
<comment type="caution">
    <text evidence="2">The sequence shown here is derived from an EMBL/GenBank/DDBJ whole genome shotgun (WGS) entry which is preliminary data.</text>
</comment>
<evidence type="ECO:0000313" key="3">
    <source>
        <dbReference type="Proteomes" id="UP001597417"/>
    </source>
</evidence>
<gene>
    <name evidence="2" type="ORF">ACFSXZ_03130</name>
</gene>
<sequence length="249" mass="26395">MPLCAPDFEQLFVPGTRHTLPGGDVATVRLRQGASLWLPSGRVVAGEPFMFGAMYDSGDAFVQRVPPGRYPLVLVLAVSDEDAREVVAAARLVVRDEPVVSWEMAVRERQDAAGLGGDAFFGYPVDGGTGGFIDATAIAPLCRDSDDYADRVLTSLSVRATDYTAPATLTDEEGRPLVVAFSSGGGDGHYPTWVGRTADGEVACFLTDFFVLTGHESSSSDVPADAVIAQRSPTTPLPRSPIQSSERVS</sequence>
<dbReference type="Proteomes" id="UP001597417">
    <property type="component" value="Unassembled WGS sequence"/>
</dbReference>
<dbReference type="InterPro" id="IPR025335">
    <property type="entry name" value="DUF4241"/>
</dbReference>
<accession>A0ABW5FMR2</accession>
<proteinExistence type="predicted"/>